<dbReference type="EMBL" id="HBUF01316206">
    <property type="protein sequence ID" value="CAG6694039.1"/>
    <property type="molecule type" value="Transcribed_RNA"/>
</dbReference>
<proteinExistence type="predicted"/>
<dbReference type="EMBL" id="HBUF01316207">
    <property type="protein sequence ID" value="CAG6694041.1"/>
    <property type="molecule type" value="Transcribed_RNA"/>
</dbReference>
<dbReference type="AlphaFoldDB" id="A0A8D8RCS2"/>
<sequence length="107" mass="12473">MRFTQNRMEQQSFPTTNYTCYPTFSFQPVVSSLSCTMSSLVYVTLSYHLVQDIRLVLSHRLGSSDTLIRYQDHLILTFNITQQREDCYRLYSLQVLESCTVTTTPVN</sequence>
<protein>
    <submittedName>
        <fullName evidence="1">Uncharacterized protein</fullName>
    </submittedName>
</protein>
<dbReference type="EMBL" id="HBUF01153645">
    <property type="protein sequence ID" value="CAG6648670.1"/>
    <property type="molecule type" value="Transcribed_RNA"/>
</dbReference>
<evidence type="ECO:0000313" key="1">
    <source>
        <dbReference type="EMBL" id="CAG6648670.1"/>
    </source>
</evidence>
<name>A0A8D8RCS2_9HEMI</name>
<reference evidence="1" key="1">
    <citation type="submission" date="2021-05" db="EMBL/GenBank/DDBJ databases">
        <authorList>
            <person name="Alioto T."/>
            <person name="Alioto T."/>
            <person name="Gomez Garrido J."/>
        </authorList>
    </citation>
    <scope>NUCLEOTIDE SEQUENCE</scope>
</reference>
<accession>A0A8D8RCS2</accession>
<organism evidence="1">
    <name type="scientific">Cacopsylla melanoneura</name>
    <dbReference type="NCBI Taxonomy" id="428564"/>
    <lineage>
        <taxon>Eukaryota</taxon>
        <taxon>Metazoa</taxon>
        <taxon>Ecdysozoa</taxon>
        <taxon>Arthropoda</taxon>
        <taxon>Hexapoda</taxon>
        <taxon>Insecta</taxon>
        <taxon>Pterygota</taxon>
        <taxon>Neoptera</taxon>
        <taxon>Paraneoptera</taxon>
        <taxon>Hemiptera</taxon>
        <taxon>Sternorrhyncha</taxon>
        <taxon>Psylloidea</taxon>
        <taxon>Psyllidae</taxon>
        <taxon>Psyllinae</taxon>
        <taxon>Cacopsylla</taxon>
    </lineage>
</organism>
<dbReference type="EMBL" id="HBUF01153646">
    <property type="protein sequence ID" value="CAG6648674.1"/>
    <property type="molecule type" value="Transcribed_RNA"/>
</dbReference>
<dbReference type="PROSITE" id="PS51257">
    <property type="entry name" value="PROKAR_LIPOPROTEIN"/>
    <property type="match status" value="1"/>
</dbReference>